<reference evidence="1 2" key="1">
    <citation type="submission" date="2017-06" db="EMBL/GenBank/DDBJ databases">
        <authorList>
            <consortium name="Pathogen Informatics"/>
        </authorList>
    </citation>
    <scope>NUCLEOTIDE SEQUENCE [LARGE SCALE GENOMIC DNA]</scope>
    <source>
        <strain evidence="1 2">NCTC11865</strain>
    </source>
</reference>
<organism evidence="1 2">
    <name type="scientific">Cutibacterium granulosum</name>
    <dbReference type="NCBI Taxonomy" id="33011"/>
    <lineage>
        <taxon>Bacteria</taxon>
        <taxon>Bacillati</taxon>
        <taxon>Actinomycetota</taxon>
        <taxon>Actinomycetes</taxon>
        <taxon>Propionibacteriales</taxon>
        <taxon>Propionibacteriaceae</taxon>
        <taxon>Cutibacterium</taxon>
    </lineage>
</organism>
<evidence type="ECO:0000313" key="1">
    <source>
        <dbReference type="EMBL" id="SNV31873.1"/>
    </source>
</evidence>
<sequence length="33" mass="3590">MDLIGIILALHHVREMLDRLAVGNVSPPLATSH</sequence>
<name>A0A239WD92_9ACTN</name>
<proteinExistence type="predicted"/>
<gene>
    <name evidence="1" type="ORF">SAMEA4412665_00690</name>
</gene>
<accession>A0A239WD92</accession>
<dbReference type="KEGG" id="cgrn:4412665_00690"/>
<dbReference type="Proteomes" id="UP000215332">
    <property type="component" value="Chromosome 1"/>
</dbReference>
<dbReference type="AlphaFoldDB" id="A0A239WD92"/>
<dbReference type="EMBL" id="LT906441">
    <property type="protein sequence ID" value="SNV31873.1"/>
    <property type="molecule type" value="Genomic_DNA"/>
</dbReference>
<evidence type="ECO:0000313" key="2">
    <source>
        <dbReference type="Proteomes" id="UP000215332"/>
    </source>
</evidence>
<protein>
    <submittedName>
        <fullName evidence="1">Uncharacterized protein</fullName>
    </submittedName>
</protein>